<keyword evidence="2" id="KW-0806">Transcription termination</keyword>
<evidence type="ECO:0000313" key="4">
    <source>
        <dbReference type="EMBL" id="KAG9444483.1"/>
    </source>
</evidence>
<comment type="similarity">
    <text evidence="1">Belongs to the mTERF family.</text>
</comment>
<evidence type="ECO:0000256" key="1">
    <source>
        <dbReference type="ARBA" id="ARBA00007692"/>
    </source>
</evidence>
<organism evidence="4 5">
    <name type="scientific">Aristolochia fimbriata</name>
    <name type="common">White veined hardy Dutchman's pipe vine</name>
    <dbReference type="NCBI Taxonomy" id="158543"/>
    <lineage>
        <taxon>Eukaryota</taxon>
        <taxon>Viridiplantae</taxon>
        <taxon>Streptophyta</taxon>
        <taxon>Embryophyta</taxon>
        <taxon>Tracheophyta</taxon>
        <taxon>Spermatophyta</taxon>
        <taxon>Magnoliopsida</taxon>
        <taxon>Magnoliidae</taxon>
        <taxon>Piperales</taxon>
        <taxon>Aristolochiaceae</taxon>
        <taxon>Aristolochia</taxon>
    </lineage>
</organism>
<dbReference type="Pfam" id="PF02536">
    <property type="entry name" value="mTERF"/>
    <property type="match status" value="1"/>
</dbReference>
<dbReference type="FunFam" id="1.25.70.10:FF:000026">
    <property type="entry name" value="Mitochondrial transcription termination factor family protein"/>
    <property type="match status" value="1"/>
</dbReference>
<evidence type="ECO:0000313" key="5">
    <source>
        <dbReference type="Proteomes" id="UP000825729"/>
    </source>
</evidence>
<dbReference type="SMART" id="SM00733">
    <property type="entry name" value="Mterf"/>
    <property type="match status" value="7"/>
</dbReference>
<name>A0AAV7EB75_ARIFI</name>
<dbReference type="AlphaFoldDB" id="A0AAV7EB75"/>
<protein>
    <submittedName>
        <fullName evidence="4">Uncharacterized protein</fullName>
    </submittedName>
</protein>
<dbReference type="EMBL" id="JAINDJ010000006">
    <property type="protein sequence ID" value="KAG9444483.1"/>
    <property type="molecule type" value="Genomic_DNA"/>
</dbReference>
<dbReference type="GO" id="GO:0006353">
    <property type="term" value="P:DNA-templated transcription termination"/>
    <property type="evidence" value="ECO:0007669"/>
    <property type="project" value="UniProtKB-KW"/>
</dbReference>
<dbReference type="GO" id="GO:0003676">
    <property type="term" value="F:nucleic acid binding"/>
    <property type="evidence" value="ECO:0007669"/>
    <property type="project" value="InterPro"/>
</dbReference>
<keyword evidence="2" id="KW-0805">Transcription regulation</keyword>
<sequence>MIIKAGTFQRLHFLYTLFPAFVSVSPRKLIQSCSSFSSAASQIPTSLEQEKSLIDAADVFRRCGCTDAEISTIFSRQPSLQRSKLNLLQSKVNALCSIGLVGSDLVKIITCRPRFLSCRFDQGLDQRLTLLQSIFRSREKLVRAIVRNPSLLTYDPEKWMKPCLALYESVGVTNQDVADVLSSRPTIIARSSLNEEKLKYIHGTGLSNCDKLYKHVVVVIAVSRLETIREKVSTFETFGMSFEEVMSIFGCSPIILTYSVDKINRHMVYITGTMKLPANSVIKHPLLLTLNLETVLRPRFLLGEKIQAMGLLPQIKGEAMFRALRMKEPRFIRVFVTCHEKSVAEVLMDFFLKAKDVKRLAQDFKAVEQKGFPF</sequence>
<dbReference type="Gene3D" id="1.25.70.10">
    <property type="entry name" value="Transcription termination factor 3, mitochondrial"/>
    <property type="match status" value="2"/>
</dbReference>
<dbReference type="PANTHER" id="PTHR13068:SF223">
    <property type="entry name" value="MITOCHONDRIAL TRANSCRIPTION TERMINATION FACTOR FAMILY PROTEIN"/>
    <property type="match status" value="1"/>
</dbReference>
<evidence type="ECO:0000256" key="3">
    <source>
        <dbReference type="ARBA" id="ARBA00022946"/>
    </source>
</evidence>
<dbReference type="InterPro" id="IPR003690">
    <property type="entry name" value="MTERF"/>
</dbReference>
<dbReference type="Proteomes" id="UP000825729">
    <property type="component" value="Unassembled WGS sequence"/>
</dbReference>
<comment type="caution">
    <text evidence="4">The sequence shown here is derived from an EMBL/GenBank/DDBJ whole genome shotgun (WGS) entry which is preliminary data.</text>
</comment>
<gene>
    <name evidence="4" type="ORF">H6P81_015823</name>
</gene>
<dbReference type="InterPro" id="IPR038538">
    <property type="entry name" value="MTERF_sf"/>
</dbReference>
<keyword evidence="2" id="KW-0804">Transcription</keyword>
<evidence type="ECO:0000256" key="2">
    <source>
        <dbReference type="ARBA" id="ARBA00022472"/>
    </source>
</evidence>
<keyword evidence="3" id="KW-0809">Transit peptide</keyword>
<keyword evidence="5" id="KW-1185">Reference proteome</keyword>
<reference evidence="4 5" key="1">
    <citation type="submission" date="2021-07" db="EMBL/GenBank/DDBJ databases">
        <title>The Aristolochia fimbriata genome: insights into angiosperm evolution, floral development and chemical biosynthesis.</title>
        <authorList>
            <person name="Jiao Y."/>
        </authorList>
    </citation>
    <scope>NUCLEOTIDE SEQUENCE [LARGE SCALE GENOMIC DNA]</scope>
    <source>
        <strain evidence="4">IBCAS-2021</strain>
        <tissue evidence="4">Leaf</tissue>
    </source>
</reference>
<proteinExistence type="inferred from homology"/>
<dbReference type="PANTHER" id="PTHR13068">
    <property type="entry name" value="CGI-12 PROTEIN-RELATED"/>
    <property type="match status" value="1"/>
</dbReference>
<accession>A0AAV7EB75</accession>